<evidence type="ECO:0000256" key="1">
    <source>
        <dbReference type="SAM" id="MobiDB-lite"/>
    </source>
</evidence>
<dbReference type="Pfam" id="PF01535">
    <property type="entry name" value="PPR"/>
    <property type="match status" value="3"/>
</dbReference>
<proteinExistence type="predicted"/>
<protein>
    <recommendedName>
        <fullName evidence="4">Pentatricopeptide repeat-containing protein</fullName>
    </recommendedName>
</protein>
<gene>
    <name evidence="2" type="ORF">BKA67DRAFT_545862</name>
</gene>
<feature type="compositionally biased region" description="Acidic residues" evidence="1">
    <location>
        <begin position="1103"/>
        <end position="1116"/>
    </location>
</feature>
<evidence type="ECO:0000313" key="3">
    <source>
        <dbReference type="Proteomes" id="UP000758603"/>
    </source>
</evidence>
<evidence type="ECO:0008006" key="4">
    <source>
        <dbReference type="Google" id="ProtNLM"/>
    </source>
</evidence>
<feature type="compositionally biased region" description="Low complexity" evidence="1">
    <location>
        <begin position="66"/>
        <end position="83"/>
    </location>
</feature>
<accession>A0A9P8UWT2</accession>
<keyword evidence="3" id="KW-1185">Reference proteome</keyword>
<dbReference type="OrthoDB" id="185373at2759"/>
<dbReference type="PANTHER" id="PTHR47934:SF6">
    <property type="entry name" value="MITOCHONDRIAL GROUP I INTRON SPLICING FACTOR CCM1-RELATED"/>
    <property type="match status" value="1"/>
</dbReference>
<reference evidence="2" key="1">
    <citation type="journal article" date="2021" name="Nat. Commun.">
        <title>Genetic determinants of endophytism in the Arabidopsis root mycobiome.</title>
        <authorList>
            <person name="Mesny F."/>
            <person name="Miyauchi S."/>
            <person name="Thiergart T."/>
            <person name="Pickel B."/>
            <person name="Atanasova L."/>
            <person name="Karlsson M."/>
            <person name="Huettel B."/>
            <person name="Barry K.W."/>
            <person name="Haridas S."/>
            <person name="Chen C."/>
            <person name="Bauer D."/>
            <person name="Andreopoulos W."/>
            <person name="Pangilinan J."/>
            <person name="LaButti K."/>
            <person name="Riley R."/>
            <person name="Lipzen A."/>
            <person name="Clum A."/>
            <person name="Drula E."/>
            <person name="Henrissat B."/>
            <person name="Kohler A."/>
            <person name="Grigoriev I.V."/>
            <person name="Martin F.M."/>
            <person name="Hacquard S."/>
        </authorList>
    </citation>
    <scope>NUCLEOTIDE SEQUENCE</scope>
    <source>
        <strain evidence="2">MPI-SDFR-AT-0073</strain>
    </source>
</reference>
<name>A0A9P8UWT2_9PEZI</name>
<dbReference type="AlphaFoldDB" id="A0A9P8UWT2"/>
<dbReference type="GO" id="GO:0006396">
    <property type="term" value="P:RNA processing"/>
    <property type="evidence" value="ECO:0007669"/>
    <property type="project" value="TreeGrafter"/>
</dbReference>
<dbReference type="GO" id="GO:0005739">
    <property type="term" value="C:mitochondrion"/>
    <property type="evidence" value="ECO:0007669"/>
    <property type="project" value="TreeGrafter"/>
</dbReference>
<dbReference type="InterPro" id="IPR011990">
    <property type="entry name" value="TPR-like_helical_dom_sf"/>
</dbReference>
<dbReference type="RefSeq" id="XP_045963946.1">
    <property type="nucleotide sequence ID" value="XM_046101353.1"/>
</dbReference>
<dbReference type="GO" id="GO:0007005">
    <property type="term" value="P:mitochondrion organization"/>
    <property type="evidence" value="ECO:0007669"/>
    <property type="project" value="TreeGrafter"/>
</dbReference>
<dbReference type="Proteomes" id="UP000758603">
    <property type="component" value="Unassembled WGS sequence"/>
</dbReference>
<dbReference type="InterPro" id="IPR051114">
    <property type="entry name" value="Mito_RNA_Proc_CCM1"/>
</dbReference>
<dbReference type="SUPFAM" id="SSF48452">
    <property type="entry name" value="TPR-like"/>
    <property type="match status" value="1"/>
</dbReference>
<evidence type="ECO:0000313" key="2">
    <source>
        <dbReference type="EMBL" id="KAH6659815.1"/>
    </source>
</evidence>
<feature type="region of interest" description="Disordered" evidence="1">
    <location>
        <begin position="1103"/>
        <end position="1155"/>
    </location>
</feature>
<comment type="caution">
    <text evidence="2">The sequence shown here is derived from an EMBL/GenBank/DDBJ whole genome shotgun (WGS) entry which is preliminary data.</text>
</comment>
<organism evidence="2 3">
    <name type="scientific">Truncatella angustata</name>
    <dbReference type="NCBI Taxonomy" id="152316"/>
    <lineage>
        <taxon>Eukaryota</taxon>
        <taxon>Fungi</taxon>
        <taxon>Dikarya</taxon>
        <taxon>Ascomycota</taxon>
        <taxon>Pezizomycotina</taxon>
        <taxon>Sordariomycetes</taxon>
        <taxon>Xylariomycetidae</taxon>
        <taxon>Amphisphaeriales</taxon>
        <taxon>Sporocadaceae</taxon>
        <taxon>Truncatella</taxon>
    </lineage>
</organism>
<dbReference type="GO" id="GO:0003729">
    <property type="term" value="F:mRNA binding"/>
    <property type="evidence" value="ECO:0007669"/>
    <property type="project" value="TreeGrafter"/>
</dbReference>
<dbReference type="InterPro" id="IPR002885">
    <property type="entry name" value="PPR_rpt"/>
</dbReference>
<dbReference type="Gene3D" id="1.25.40.10">
    <property type="entry name" value="Tetratricopeptide repeat domain"/>
    <property type="match status" value="2"/>
</dbReference>
<sequence>MLEKTAASLEPCGLQRVLPVATNSFRSRRQLHTAFWQHGAADVELSNAWQLLMHGVLDSGIDTAATTPNLDPNPDSNSSPSTCDVRHPALRASSFLLDFLYPTGTAAFLRRFSPVFSERLDLYTPPSTFAKVSPRLYSSSAAMQDPETHDNVAVGSAAKQLEMAAEAARAIREKGLSERELADIFEVEKSDHLEKLMVLLVSDNPEDADKVWFHYTSLDGHSRQLYLGQTLVFLSKTGRVTDSWKISELFSQLDSSRWDSYSFVAGLDAEMDLQNIKRAEDIFIQGLENVNIDRRSLVDAFDIMLTAALKSPSKDQLLDIWKHYDKMVARFNFEGITSLLTRVRSVPDLPDLVIKFKPYFKQEKGSKRIDSLKKLLVRRALMVCSDNQALTLLRMTNDHLAYEEFIRSSRPESNARMLLLTKIYKIYRDLPQSCPSHPVLHIIFGAYKSMRARDIKFPGMEMLWGDWHTFHKSPTAHAFKSFMAFYATAGSKSHVYALWKDYQTRGETNIQSPETFTYLLQVHAVRGELLEARQIFDDISTKFRLVPNRYCWTILLNAHVQAGDYGGALKTFEKLCEALGDMDHVSVGTIMRMTADRGDLGLTVDIYRRARRHHVISGNIPILCCLIDAYCQNDLFGEAEALCVRAAGKGLKEPRLWNRVLNAYAHRRNLAGINGLLGRMTELDVPYNEYTYQELLTGLALCKQSQHALHLLAVAIQDGAFEVNEGHFHTIMGAFIKTGESDLVVKMHKLMQKCGFKESADSLVALVTAFSQWSRLPHKRRRGQHSQETLLGAALRRFYRVYGIRNADKRHPEKAQPSSQPVSADRLLRGDKQAFHFSRLIYIFTQMKDYVKVQELVDMYRYVAYGDTQSSEPLPIKILNSIMWADLFEKNYESLRQTWGMMFSMAQEGSLSPEWSERRPHTQKVSSRFRYILNDGLKVMQTMYLQQGDPVAMQKLFEEVRLAGFEVDSKNWNLHVQGLVQCHAYKEAFEICEKWLMPNWTGWAKARQRENMKNAVPLDLRRKGQWPRYLRPVSHTLYYLAKGYLELDKMAPWSGEAAKIMKDVQQDCPRCFRAISSMRRVGTNLEHEILGDDISKLLDAEDGDDEAALDEEEEEQAYGSDGDGAPSDIAESADEYPSLASGNEVLEDENVEVWR</sequence>
<feature type="region of interest" description="Disordered" evidence="1">
    <location>
        <begin position="64"/>
        <end position="84"/>
    </location>
</feature>
<feature type="compositionally biased region" description="Acidic residues" evidence="1">
    <location>
        <begin position="1145"/>
        <end position="1155"/>
    </location>
</feature>
<dbReference type="EMBL" id="JAGPXC010000001">
    <property type="protein sequence ID" value="KAH6659815.1"/>
    <property type="molecule type" value="Genomic_DNA"/>
</dbReference>
<dbReference type="PANTHER" id="PTHR47934">
    <property type="entry name" value="PENTATRICOPEPTIDE REPEAT-CONTAINING PROTEIN PET309, MITOCHONDRIAL"/>
    <property type="match status" value="1"/>
</dbReference>
<dbReference type="GeneID" id="70130245"/>